<feature type="signal peptide" evidence="1">
    <location>
        <begin position="1"/>
        <end position="21"/>
    </location>
</feature>
<accession>A0A504J6F7</accession>
<feature type="chain" id="PRO_5021401194" description="Lipocalin-like domain-containing protein" evidence="1">
    <location>
        <begin position="22"/>
        <end position="171"/>
    </location>
</feature>
<name>A0A504J6F7_9FLAO</name>
<dbReference type="OrthoDB" id="1376397at2"/>
<keyword evidence="1" id="KW-0732">Signal</keyword>
<reference evidence="2 3" key="1">
    <citation type="submission" date="2019-06" db="EMBL/GenBank/DDBJ databases">
        <authorList>
            <person name="Meng X."/>
        </authorList>
    </citation>
    <scope>NUCLEOTIDE SEQUENCE [LARGE SCALE GENOMIC DNA]</scope>
    <source>
        <strain evidence="2 3">M625</strain>
    </source>
</reference>
<sequence length="171" mass="18997">MRLKIITSLVFLIAFAFSCVSDDDAGDVKIPVLGIYSLVGYNTNPGTDINNDKVSSENQILETDCHNSSFIRLNEDGTFTGRFTFLEQEINDTGMPVQNIICTTQDIQGTYTQENEVVVLNYVFNEIDQTLLMSLINGVMTSEEQSLILVNRDSEGAITTTNGTYVLVFEK</sequence>
<evidence type="ECO:0000313" key="3">
    <source>
        <dbReference type="Proteomes" id="UP000315540"/>
    </source>
</evidence>
<dbReference type="Proteomes" id="UP000315540">
    <property type="component" value="Unassembled WGS sequence"/>
</dbReference>
<comment type="caution">
    <text evidence="2">The sequence shown here is derived from an EMBL/GenBank/DDBJ whole genome shotgun (WGS) entry which is preliminary data.</text>
</comment>
<evidence type="ECO:0008006" key="4">
    <source>
        <dbReference type="Google" id="ProtNLM"/>
    </source>
</evidence>
<protein>
    <recommendedName>
        <fullName evidence="4">Lipocalin-like domain-containing protein</fullName>
    </recommendedName>
</protein>
<dbReference type="RefSeq" id="WP_140593390.1">
    <property type="nucleotide sequence ID" value="NZ_VFWZ01000003.1"/>
</dbReference>
<dbReference type="PROSITE" id="PS51257">
    <property type="entry name" value="PROKAR_LIPOPROTEIN"/>
    <property type="match status" value="1"/>
</dbReference>
<dbReference type="AlphaFoldDB" id="A0A504J6F7"/>
<dbReference type="EMBL" id="VFWZ01000003">
    <property type="protein sequence ID" value="TPN86094.1"/>
    <property type="molecule type" value="Genomic_DNA"/>
</dbReference>
<evidence type="ECO:0000313" key="2">
    <source>
        <dbReference type="EMBL" id="TPN86094.1"/>
    </source>
</evidence>
<keyword evidence="3" id="KW-1185">Reference proteome</keyword>
<evidence type="ECO:0000256" key="1">
    <source>
        <dbReference type="SAM" id="SignalP"/>
    </source>
</evidence>
<proteinExistence type="predicted"/>
<gene>
    <name evidence="2" type="ORF">FHK87_12540</name>
</gene>
<organism evidence="2 3">
    <name type="scientific">Aquimarina algicola</name>
    <dbReference type="NCBI Taxonomy" id="2589995"/>
    <lineage>
        <taxon>Bacteria</taxon>
        <taxon>Pseudomonadati</taxon>
        <taxon>Bacteroidota</taxon>
        <taxon>Flavobacteriia</taxon>
        <taxon>Flavobacteriales</taxon>
        <taxon>Flavobacteriaceae</taxon>
        <taxon>Aquimarina</taxon>
    </lineage>
</organism>